<evidence type="ECO:0008006" key="4">
    <source>
        <dbReference type="Google" id="ProtNLM"/>
    </source>
</evidence>
<evidence type="ECO:0000313" key="2">
    <source>
        <dbReference type="EMBL" id="NKY20461.1"/>
    </source>
</evidence>
<name>A0A846X5W4_9ACTN</name>
<comment type="caution">
    <text evidence="2">The sequence shown here is derived from an EMBL/GenBank/DDBJ whole genome shotgun (WGS) entry which is preliminary data.</text>
</comment>
<sequence length="311" mass="31750">MPHHIDLYAIYGLDRRQPPEALAAALTAALNATDPRDQLTRNRIDTARAILGDPARRARYDAALADPNAPTIDESALAAIAGRPVPAAVPKPGLAGAFAGRQVRILSAVTAALALVLVIGVTAVACSIGDSTPTATQQSGDRPSPSASAGPAASTDPLDEAYPASRRVAIGGTVTDLSGTITYRINGISRVTDPAPECPGEYFAVATTATTSDKMSGGRGNVYTVKPLDFVSADLTGQTNTASGRRDAQGHPLAATSADPPLTCTPGDPLQVSPSTSVPVTSYTRVAGLDNPVALSIGNGSKVVVLPENLR</sequence>
<feature type="compositionally biased region" description="Polar residues" evidence="1">
    <location>
        <begin position="131"/>
        <end position="141"/>
    </location>
</feature>
<gene>
    <name evidence="2" type="ORF">HF999_19055</name>
</gene>
<dbReference type="EMBL" id="JAAXOQ010000033">
    <property type="protein sequence ID" value="NKY20461.1"/>
    <property type="molecule type" value="Genomic_DNA"/>
</dbReference>
<proteinExistence type="predicted"/>
<feature type="region of interest" description="Disordered" evidence="1">
    <location>
        <begin position="238"/>
        <end position="262"/>
    </location>
</feature>
<dbReference type="AlphaFoldDB" id="A0A846X5W4"/>
<accession>A0A846X5W4</accession>
<evidence type="ECO:0000313" key="3">
    <source>
        <dbReference type="Proteomes" id="UP000582646"/>
    </source>
</evidence>
<keyword evidence="3" id="KW-1185">Reference proteome</keyword>
<evidence type="ECO:0000256" key="1">
    <source>
        <dbReference type="SAM" id="MobiDB-lite"/>
    </source>
</evidence>
<dbReference type="RefSeq" id="WP_168547400.1">
    <property type="nucleotide sequence ID" value="NZ_BAAAKS010000023.1"/>
</dbReference>
<reference evidence="2 3" key="1">
    <citation type="submission" date="2020-04" db="EMBL/GenBank/DDBJ databases">
        <title>MicrobeNet Type strains.</title>
        <authorList>
            <person name="Nicholson A.C."/>
        </authorList>
    </citation>
    <scope>NUCLEOTIDE SEQUENCE [LARGE SCALE GENOMIC DNA]</scope>
    <source>
        <strain evidence="2 3">DSM 44113</strain>
    </source>
</reference>
<feature type="compositionally biased region" description="Low complexity" evidence="1">
    <location>
        <begin position="143"/>
        <end position="154"/>
    </location>
</feature>
<dbReference type="Proteomes" id="UP000582646">
    <property type="component" value="Unassembled WGS sequence"/>
</dbReference>
<protein>
    <recommendedName>
        <fullName evidence="4">J domain-containing protein</fullName>
    </recommendedName>
</protein>
<feature type="region of interest" description="Disordered" evidence="1">
    <location>
        <begin position="131"/>
        <end position="161"/>
    </location>
</feature>
<organism evidence="2 3">
    <name type="scientific">Tsukamurella spumae</name>
    <dbReference type="NCBI Taxonomy" id="44753"/>
    <lineage>
        <taxon>Bacteria</taxon>
        <taxon>Bacillati</taxon>
        <taxon>Actinomycetota</taxon>
        <taxon>Actinomycetes</taxon>
        <taxon>Mycobacteriales</taxon>
        <taxon>Tsukamurellaceae</taxon>
        <taxon>Tsukamurella</taxon>
    </lineage>
</organism>